<dbReference type="SMART" id="SM00331">
    <property type="entry name" value="PP2C_SIG"/>
    <property type="match status" value="1"/>
</dbReference>
<sequence>MSSLCGVSLENLDIENRGGLYALVMTQKERFDVVHAMALRKKDGEDTSGDKINTFKHEGHFISSLCDAMGSGKRAAIDSSLACCVIENIVKGGFDGEMAIKSLNTAMMIGNDEDRVTSVDIAAIDLFTGKAILFKAGGAPTYAKKGNTIHRLFHPSLPVGILENTQPQQLTLTLQQDDILIMLSDGVCDEDNDGLLKQEILAFKGNDLNGLCERIIENAVFAGEGRSKDDMSVIAMKLV</sequence>
<dbReference type="InterPro" id="IPR036457">
    <property type="entry name" value="PPM-type-like_dom_sf"/>
</dbReference>
<dbReference type="InterPro" id="IPR052016">
    <property type="entry name" value="Bact_Sigma-Reg"/>
</dbReference>
<dbReference type="EMBL" id="VSSQ01070775">
    <property type="protein sequence ID" value="MPN22525.1"/>
    <property type="molecule type" value="Genomic_DNA"/>
</dbReference>
<protein>
    <recommendedName>
        <fullName evidence="2">PPM-type phosphatase domain-containing protein</fullName>
    </recommendedName>
</protein>
<dbReference type="InterPro" id="IPR001932">
    <property type="entry name" value="PPM-type_phosphatase-like_dom"/>
</dbReference>
<keyword evidence="1" id="KW-0378">Hydrolase</keyword>
<evidence type="ECO:0000259" key="2">
    <source>
        <dbReference type="SMART" id="SM00331"/>
    </source>
</evidence>
<accession>A0A645G7A4</accession>
<proteinExistence type="predicted"/>
<dbReference type="AlphaFoldDB" id="A0A645G7A4"/>
<evidence type="ECO:0000313" key="3">
    <source>
        <dbReference type="EMBL" id="MPN22525.1"/>
    </source>
</evidence>
<name>A0A645G7A4_9ZZZZ</name>
<evidence type="ECO:0000256" key="1">
    <source>
        <dbReference type="ARBA" id="ARBA00022801"/>
    </source>
</evidence>
<reference evidence="3" key="1">
    <citation type="submission" date="2019-08" db="EMBL/GenBank/DDBJ databases">
        <authorList>
            <person name="Kucharzyk K."/>
            <person name="Murdoch R.W."/>
            <person name="Higgins S."/>
            <person name="Loffler F."/>
        </authorList>
    </citation>
    <scope>NUCLEOTIDE SEQUENCE</scope>
</reference>
<dbReference type="PANTHER" id="PTHR43156">
    <property type="entry name" value="STAGE II SPORULATION PROTEIN E-RELATED"/>
    <property type="match status" value="1"/>
</dbReference>
<dbReference type="GO" id="GO:0016791">
    <property type="term" value="F:phosphatase activity"/>
    <property type="evidence" value="ECO:0007669"/>
    <property type="project" value="TreeGrafter"/>
</dbReference>
<comment type="caution">
    <text evidence="3">The sequence shown here is derived from an EMBL/GenBank/DDBJ whole genome shotgun (WGS) entry which is preliminary data.</text>
</comment>
<dbReference type="Gene3D" id="3.60.40.10">
    <property type="entry name" value="PPM-type phosphatase domain"/>
    <property type="match status" value="1"/>
</dbReference>
<gene>
    <name evidence="3" type="ORF">SDC9_169908</name>
</gene>
<organism evidence="3">
    <name type="scientific">bioreactor metagenome</name>
    <dbReference type="NCBI Taxonomy" id="1076179"/>
    <lineage>
        <taxon>unclassified sequences</taxon>
        <taxon>metagenomes</taxon>
        <taxon>ecological metagenomes</taxon>
    </lineage>
</organism>
<dbReference type="Pfam" id="PF07228">
    <property type="entry name" value="SpoIIE"/>
    <property type="match status" value="1"/>
</dbReference>
<feature type="domain" description="PPM-type phosphatase" evidence="2">
    <location>
        <begin position="32"/>
        <end position="238"/>
    </location>
</feature>
<dbReference type="SUPFAM" id="SSF81606">
    <property type="entry name" value="PP2C-like"/>
    <property type="match status" value="1"/>
</dbReference>
<dbReference type="PANTHER" id="PTHR43156:SF2">
    <property type="entry name" value="STAGE II SPORULATION PROTEIN E"/>
    <property type="match status" value="1"/>
</dbReference>